<dbReference type="RefSeq" id="XP_033596664.1">
    <property type="nucleotide sequence ID" value="XM_033747548.1"/>
</dbReference>
<name>A0A6A6VVF8_9PEZI</name>
<evidence type="ECO:0000313" key="1">
    <source>
        <dbReference type="EMBL" id="KAF2754213.1"/>
    </source>
</evidence>
<evidence type="ECO:0000313" key="2">
    <source>
        <dbReference type="Proteomes" id="UP000799437"/>
    </source>
</evidence>
<keyword evidence="2" id="KW-1185">Reference proteome</keyword>
<dbReference type="AlphaFoldDB" id="A0A6A6VVF8"/>
<dbReference type="Proteomes" id="UP000799437">
    <property type="component" value="Unassembled WGS sequence"/>
</dbReference>
<proteinExistence type="predicted"/>
<dbReference type="GeneID" id="54488602"/>
<dbReference type="SUPFAM" id="SSF51735">
    <property type="entry name" value="NAD(P)-binding Rossmann-fold domains"/>
    <property type="match status" value="1"/>
</dbReference>
<sequence length="85" mass="9284">MAGSIISVGPDLNENISTMKKRVHYPLHLLQHDCQSMARVPSGSPAALVRCGARAIVWSSSDEKLAKGRKLGAAYTIDYNTNLDW</sequence>
<dbReference type="InterPro" id="IPR036291">
    <property type="entry name" value="NAD(P)-bd_dom_sf"/>
</dbReference>
<organism evidence="1 2">
    <name type="scientific">Pseudovirgaria hyperparasitica</name>
    <dbReference type="NCBI Taxonomy" id="470096"/>
    <lineage>
        <taxon>Eukaryota</taxon>
        <taxon>Fungi</taxon>
        <taxon>Dikarya</taxon>
        <taxon>Ascomycota</taxon>
        <taxon>Pezizomycotina</taxon>
        <taxon>Dothideomycetes</taxon>
        <taxon>Dothideomycetes incertae sedis</taxon>
        <taxon>Acrospermales</taxon>
        <taxon>Acrospermaceae</taxon>
        <taxon>Pseudovirgaria</taxon>
    </lineage>
</organism>
<reference evidence="1" key="1">
    <citation type="journal article" date="2020" name="Stud. Mycol.">
        <title>101 Dothideomycetes genomes: a test case for predicting lifestyles and emergence of pathogens.</title>
        <authorList>
            <person name="Haridas S."/>
            <person name="Albert R."/>
            <person name="Binder M."/>
            <person name="Bloem J."/>
            <person name="Labutti K."/>
            <person name="Salamov A."/>
            <person name="Andreopoulos B."/>
            <person name="Baker S."/>
            <person name="Barry K."/>
            <person name="Bills G."/>
            <person name="Bluhm B."/>
            <person name="Cannon C."/>
            <person name="Castanera R."/>
            <person name="Culley D."/>
            <person name="Daum C."/>
            <person name="Ezra D."/>
            <person name="Gonzalez J."/>
            <person name="Henrissat B."/>
            <person name="Kuo A."/>
            <person name="Liang C."/>
            <person name="Lipzen A."/>
            <person name="Lutzoni F."/>
            <person name="Magnuson J."/>
            <person name="Mondo S."/>
            <person name="Nolan M."/>
            <person name="Ohm R."/>
            <person name="Pangilinan J."/>
            <person name="Park H.-J."/>
            <person name="Ramirez L."/>
            <person name="Alfaro M."/>
            <person name="Sun H."/>
            <person name="Tritt A."/>
            <person name="Yoshinaga Y."/>
            <person name="Zwiers L.-H."/>
            <person name="Turgeon B."/>
            <person name="Goodwin S."/>
            <person name="Spatafora J."/>
            <person name="Crous P."/>
            <person name="Grigoriev I."/>
        </authorList>
    </citation>
    <scope>NUCLEOTIDE SEQUENCE</scope>
    <source>
        <strain evidence="1">CBS 121739</strain>
    </source>
</reference>
<protein>
    <submittedName>
        <fullName evidence="1">Uncharacterized protein</fullName>
    </submittedName>
</protein>
<gene>
    <name evidence="1" type="ORF">EJ05DRAFT_504313</name>
</gene>
<dbReference type="OrthoDB" id="3509362at2759"/>
<dbReference type="EMBL" id="ML996581">
    <property type="protein sequence ID" value="KAF2754213.1"/>
    <property type="molecule type" value="Genomic_DNA"/>
</dbReference>
<dbReference type="Gene3D" id="3.40.50.720">
    <property type="entry name" value="NAD(P)-binding Rossmann-like Domain"/>
    <property type="match status" value="1"/>
</dbReference>
<accession>A0A6A6VVF8</accession>